<keyword evidence="2 5" id="KW-0812">Transmembrane</keyword>
<reference evidence="7" key="1">
    <citation type="submission" date="2021-02" db="EMBL/GenBank/DDBJ databases">
        <authorList>
            <person name="Nowell W R."/>
        </authorList>
    </citation>
    <scope>NUCLEOTIDE SEQUENCE</scope>
</reference>
<dbReference type="PANTHER" id="PTHR23507">
    <property type="entry name" value="ZGC:174356"/>
    <property type="match status" value="1"/>
</dbReference>
<sequence>HVYNTIKTGLIITIGSAYQGTKICLLFYILANIINGFGGGSLTLISSCFGYATDSCNDKEKHTQIIAIIESSLNIGAIIGYLLCTFVFELHAKIWLILLVHVLLLVLALFISLVFLRTLVETDS</sequence>
<feature type="domain" description="Major facilitator superfamily (MFS) profile" evidence="6">
    <location>
        <begin position="1"/>
        <end position="124"/>
    </location>
</feature>
<proteinExistence type="predicted"/>
<feature type="non-terminal residue" evidence="7">
    <location>
        <position position="124"/>
    </location>
</feature>
<keyword evidence="4 5" id="KW-0472">Membrane</keyword>
<evidence type="ECO:0000313" key="8">
    <source>
        <dbReference type="Proteomes" id="UP000663881"/>
    </source>
</evidence>
<accession>A0A820SWC8</accession>
<protein>
    <recommendedName>
        <fullName evidence="6">Major facilitator superfamily (MFS) profile domain-containing protein</fullName>
    </recommendedName>
</protein>
<feature type="transmembrane region" description="Helical" evidence="5">
    <location>
        <begin position="25"/>
        <end position="53"/>
    </location>
</feature>
<dbReference type="PANTHER" id="PTHR23507:SF1">
    <property type="entry name" value="FI18259P1-RELATED"/>
    <property type="match status" value="1"/>
</dbReference>
<dbReference type="InterPro" id="IPR036259">
    <property type="entry name" value="MFS_trans_sf"/>
</dbReference>
<evidence type="ECO:0000256" key="3">
    <source>
        <dbReference type="ARBA" id="ARBA00022989"/>
    </source>
</evidence>
<evidence type="ECO:0000256" key="1">
    <source>
        <dbReference type="ARBA" id="ARBA00004141"/>
    </source>
</evidence>
<dbReference type="AlphaFoldDB" id="A0A820SWC8"/>
<feature type="non-terminal residue" evidence="7">
    <location>
        <position position="1"/>
    </location>
</feature>
<evidence type="ECO:0000259" key="6">
    <source>
        <dbReference type="PROSITE" id="PS50850"/>
    </source>
</evidence>
<keyword evidence="3 5" id="KW-1133">Transmembrane helix</keyword>
<evidence type="ECO:0000256" key="4">
    <source>
        <dbReference type="ARBA" id="ARBA00023136"/>
    </source>
</evidence>
<dbReference type="Gene3D" id="1.20.1250.20">
    <property type="entry name" value="MFS general substrate transporter like domains"/>
    <property type="match status" value="1"/>
</dbReference>
<dbReference type="GO" id="GO:0016020">
    <property type="term" value="C:membrane"/>
    <property type="evidence" value="ECO:0007669"/>
    <property type="project" value="UniProtKB-SubCell"/>
</dbReference>
<gene>
    <name evidence="7" type="ORF">OKA104_LOCUS54692</name>
</gene>
<dbReference type="Proteomes" id="UP000663881">
    <property type="component" value="Unassembled WGS sequence"/>
</dbReference>
<evidence type="ECO:0000256" key="5">
    <source>
        <dbReference type="SAM" id="Phobius"/>
    </source>
</evidence>
<dbReference type="GO" id="GO:0022857">
    <property type="term" value="F:transmembrane transporter activity"/>
    <property type="evidence" value="ECO:0007669"/>
    <property type="project" value="InterPro"/>
</dbReference>
<comment type="subcellular location">
    <subcellularLocation>
        <location evidence="1">Membrane</location>
        <topology evidence="1">Multi-pass membrane protein</topology>
    </subcellularLocation>
</comment>
<name>A0A820SWC8_9BILA</name>
<dbReference type="SUPFAM" id="SSF103473">
    <property type="entry name" value="MFS general substrate transporter"/>
    <property type="match status" value="1"/>
</dbReference>
<feature type="transmembrane region" description="Helical" evidence="5">
    <location>
        <begin position="94"/>
        <end position="116"/>
    </location>
</feature>
<dbReference type="EMBL" id="CAJOAY010036985">
    <property type="protein sequence ID" value="CAF4461001.1"/>
    <property type="molecule type" value="Genomic_DNA"/>
</dbReference>
<comment type="caution">
    <text evidence="7">The sequence shown here is derived from an EMBL/GenBank/DDBJ whole genome shotgun (WGS) entry which is preliminary data.</text>
</comment>
<evidence type="ECO:0000313" key="7">
    <source>
        <dbReference type="EMBL" id="CAF4461001.1"/>
    </source>
</evidence>
<feature type="transmembrane region" description="Helical" evidence="5">
    <location>
        <begin position="65"/>
        <end position="88"/>
    </location>
</feature>
<dbReference type="InterPro" id="IPR020846">
    <property type="entry name" value="MFS_dom"/>
</dbReference>
<dbReference type="PROSITE" id="PS50850">
    <property type="entry name" value="MFS"/>
    <property type="match status" value="1"/>
</dbReference>
<organism evidence="7 8">
    <name type="scientific">Adineta steineri</name>
    <dbReference type="NCBI Taxonomy" id="433720"/>
    <lineage>
        <taxon>Eukaryota</taxon>
        <taxon>Metazoa</taxon>
        <taxon>Spiralia</taxon>
        <taxon>Gnathifera</taxon>
        <taxon>Rotifera</taxon>
        <taxon>Eurotatoria</taxon>
        <taxon>Bdelloidea</taxon>
        <taxon>Adinetida</taxon>
        <taxon>Adinetidae</taxon>
        <taxon>Adineta</taxon>
    </lineage>
</organism>
<evidence type="ECO:0000256" key="2">
    <source>
        <dbReference type="ARBA" id="ARBA00022692"/>
    </source>
</evidence>